<feature type="region of interest" description="Disordered" evidence="1">
    <location>
        <begin position="310"/>
        <end position="349"/>
    </location>
</feature>
<name>A0A1X0P0J0_9TRYP</name>
<reference evidence="2 3" key="1">
    <citation type="submission" date="2017-03" db="EMBL/GenBank/DDBJ databases">
        <title>An alternative strategy for trypanosome survival in the mammalian bloodstream revealed through genome and transcriptome analysis of the ubiquitous bovine parasite Trypanosoma (Megatrypanum) theileri.</title>
        <authorList>
            <person name="Kelly S."/>
            <person name="Ivens A."/>
            <person name="Mott A."/>
            <person name="O'Neill E."/>
            <person name="Emms D."/>
            <person name="Macleod O."/>
            <person name="Voorheis P."/>
            <person name="Matthews J."/>
            <person name="Matthews K."/>
            <person name="Carrington M."/>
        </authorList>
    </citation>
    <scope>NUCLEOTIDE SEQUENCE [LARGE SCALE GENOMIC DNA]</scope>
    <source>
        <strain evidence="2">Edinburgh</strain>
    </source>
</reference>
<dbReference type="AlphaFoldDB" id="A0A1X0P0J0"/>
<feature type="compositionally biased region" description="Basic and acidic residues" evidence="1">
    <location>
        <begin position="317"/>
        <end position="344"/>
    </location>
</feature>
<keyword evidence="3" id="KW-1185">Reference proteome</keyword>
<comment type="caution">
    <text evidence="2">The sequence shown here is derived from an EMBL/GenBank/DDBJ whole genome shotgun (WGS) entry which is preliminary data.</text>
</comment>
<evidence type="ECO:0000256" key="1">
    <source>
        <dbReference type="SAM" id="MobiDB-lite"/>
    </source>
</evidence>
<gene>
    <name evidence="2" type="ORF">TM35_000082520</name>
</gene>
<dbReference type="Proteomes" id="UP000192257">
    <property type="component" value="Unassembled WGS sequence"/>
</dbReference>
<dbReference type="RefSeq" id="XP_028884520.1">
    <property type="nucleotide sequence ID" value="XM_029024117.1"/>
</dbReference>
<protein>
    <submittedName>
        <fullName evidence="2">Uncharacterized protein</fullName>
    </submittedName>
</protein>
<organism evidence="2 3">
    <name type="scientific">Trypanosoma theileri</name>
    <dbReference type="NCBI Taxonomy" id="67003"/>
    <lineage>
        <taxon>Eukaryota</taxon>
        <taxon>Discoba</taxon>
        <taxon>Euglenozoa</taxon>
        <taxon>Kinetoplastea</taxon>
        <taxon>Metakinetoplastina</taxon>
        <taxon>Trypanosomatida</taxon>
        <taxon>Trypanosomatidae</taxon>
        <taxon>Trypanosoma</taxon>
    </lineage>
</organism>
<dbReference type="OrthoDB" id="266685at2759"/>
<accession>A0A1X0P0J0</accession>
<sequence>MNTVNGMEFDLLRSMQLSSLKDDNQLTREEKQTLAEQRHREIDEAQYVAHRLQDRVGRIREQFAIRGRASKPNSYTRDADKMYGLFWFGKGKYEDDILDARDDEDQQEDQRELINDISEADDIPDEERFKVWRPIVGPPRPRGCPNSVSPVPANEDQHSYFNNRDPLLYETAPIPKKKKTALTPPWAEHYDVERNANPNYGNRAEHNYELFKRGILPRGENGIDDILRYARSAQDLVLSLQDLRLREDRRREQCMLKTALDEQLLDKRRRRLAQYEEELVHIYGPTMQHILTDTFQEPLSEQLPMIEVASSDDEEKKEEREHLQREKVPQRRFREREETSETRAKQSRQAWLAAWEDHKRNLASTSTPTPTTDAVSSKWSRYHMLGAPSTPSMMQNRPSALSPSVNSLKMEQHVHYRQQQYRDELNRKRGEHIIGLNKSN</sequence>
<dbReference type="EMBL" id="NBCO01000008">
    <property type="protein sequence ID" value="ORC90454.1"/>
    <property type="molecule type" value="Genomic_DNA"/>
</dbReference>
<evidence type="ECO:0000313" key="2">
    <source>
        <dbReference type="EMBL" id="ORC90454.1"/>
    </source>
</evidence>
<dbReference type="GeneID" id="39983897"/>
<proteinExistence type="predicted"/>
<evidence type="ECO:0000313" key="3">
    <source>
        <dbReference type="Proteomes" id="UP000192257"/>
    </source>
</evidence>
<dbReference type="VEuPathDB" id="TriTrypDB:TM35_000082520"/>